<dbReference type="EMBL" id="BMAU01021289">
    <property type="protein sequence ID" value="GFY09421.1"/>
    <property type="molecule type" value="Genomic_DNA"/>
</dbReference>
<comment type="caution">
    <text evidence="2">The sequence shown here is derived from an EMBL/GenBank/DDBJ whole genome shotgun (WGS) entry which is preliminary data.</text>
</comment>
<sequence>MEQSTLLSVDLWSGREKKKRETGMARKRAENREGSLGFPGFVKPVFTKDSKPLGKRERSLGYLGSVKPVLT</sequence>
<feature type="compositionally biased region" description="Basic and acidic residues" evidence="1">
    <location>
        <begin position="13"/>
        <end position="32"/>
    </location>
</feature>
<evidence type="ECO:0000313" key="3">
    <source>
        <dbReference type="Proteomes" id="UP000887159"/>
    </source>
</evidence>
<keyword evidence="3" id="KW-1185">Reference proteome</keyword>
<evidence type="ECO:0000256" key="1">
    <source>
        <dbReference type="SAM" id="MobiDB-lite"/>
    </source>
</evidence>
<evidence type="ECO:0000313" key="2">
    <source>
        <dbReference type="EMBL" id="GFY09421.1"/>
    </source>
</evidence>
<reference evidence="2" key="1">
    <citation type="submission" date="2020-08" db="EMBL/GenBank/DDBJ databases">
        <title>Multicomponent nature underlies the extraordinary mechanical properties of spider dragline silk.</title>
        <authorList>
            <person name="Kono N."/>
            <person name="Nakamura H."/>
            <person name="Mori M."/>
            <person name="Yoshida Y."/>
            <person name="Ohtoshi R."/>
            <person name="Malay A.D."/>
            <person name="Moran D.A.P."/>
            <person name="Tomita M."/>
            <person name="Numata K."/>
            <person name="Arakawa K."/>
        </authorList>
    </citation>
    <scope>NUCLEOTIDE SEQUENCE</scope>
</reference>
<accession>A0A8X6SBY1</accession>
<dbReference type="Proteomes" id="UP000887159">
    <property type="component" value="Unassembled WGS sequence"/>
</dbReference>
<organism evidence="2 3">
    <name type="scientific">Trichonephila clavipes</name>
    <name type="common">Golden silk orbweaver</name>
    <name type="synonym">Nephila clavipes</name>
    <dbReference type="NCBI Taxonomy" id="2585209"/>
    <lineage>
        <taxon>Eukaryota</taxon>
        <taxon>Metazoa</taxon>
        <taxon>Ecdysozoa</taxon>
        <taxon>Arthropoda</taxon>
        <taxon>Chelicerata</taxon>
        <taxon>Arachnida</taxon>
        <taxon>Araneae</taxon>
        <taxon>Araneomorphae</taxon>
        <taxon>Entelegynae</taxon>
        <taxon>Araneoidea</taxon>
        <taxon>Nephilidae</taxon>
        <taxon>Trichonephila</taxon>
    </lineage>
</organism>
<proteinExistence type="predicted"/>
<feature type="region of interest" description="Disordered" evidence="1">
    <location>
        <begin position="1"/>
        <end position="32"/>
    </location>
</feature>
<protein>
    <submittedName>
        <fullName evidence="2">Uncharacterized protein</fullName>
    </submittedName>
</protein>
<dbReference type="AlphaFoldDB" id="A0A8X6SBY1"/>
<gene>
    <name evidence="2" type="ORF">TNCV_1942311</name>
</gene>
<name>A0A8X6SBY1_TRICX</name>